<sequence>MRTCVERHLPVHVFGAAGGRRVMILDYRPFDPYAVRLAFPHAAVTWTVARDLLTAGLAGPAGDGTVRIRPWPNGRIRLAFRGADGTRATVLAPTSALAEFLAATHTLVPRAPNPATRPSPPTRPRSSPPPRT</sequence>
<dbReference type="Proteomes" id="UP000027178">
    <property type="component" value="Unassembled WGS sequence"/>
</dbReference>
<evidence type="ECO:0000256" key="4">
    <source>
        <dbReference type="ARBA" id="ARBA00022969"/>
    </source>
</evidence>
<dbReference type="OrthoDB" id="3873785at2"/>
<dbReference type="PATRIC" id="fig|1348663.4.peg.984"/>
<keyword evidence="6" id="KW-0131">Cell cycle</keyword>
<accession>A0A066ZA94</accession>
<proteinExistence type="inferred from homology"/>
<name>A0A066ZA94_9ACTN</name>
<evidence type="ECO:0000256" key="6">
    <source>
        <dbReference type="ARBA" id="ARBA00023306"/>
    </source>
</evidence>
<dbReference type="EMBL" id="JNBY01000049">
    <property type="protein sequence ID" value="KDN87211.1"/>
    <property type="molecule type" value="Genomic_DNA"/>
</dbReference>
<reference evidence="8 9" key="1">
    <citation type="submission" date="2014-05" db="EMBL/GenBank/DDBJ databases">
        <title>Draft Genome Sequence of Kitasatospora cheerisanensis KCTC 2395.</title>
        <authorList>
            <person name="Nam D.H."/>
        </authorList>
    </citation>
    <scope>NUCLEOTIDE SEQUENCE [LARGE SCALE GENOMIC DNA]</scope>
    <source>
        <strain evidence="8 9">KCTC 2395</strain>
    </source>
</reference>
<dbReference type="Pfam" id="PF04686">
    <property type="entry name" value="SsgA"/>
    <property type="match status" value="1"/>
</dbReference>
<keyword evidence="5" id="KW-0717">Septation</keyword>
<dbReference type="GO" id="GO:0030428">
    <property type="term" value="C:cell septum"/>
    <property type="evidence" value="ECO:0007669"/>
    <property type="project" value="UniProtKB-SubCell"/>
</dbReference>
<protein>
    <recommendedName>
        <fullName evidence="10">Sporulation and cell division protein SsgA</fullName>
    </recommendedName>
</protein>
<feature type="region of interest" description="Disordered" evidence="7">
    <location>
        <begin position="108"/>
        <end position="132"/>
    </location>
</feature>
<evidence type="ECO:0000256" key="5">
    <source>
        <dbReference type="ARBA" id="ARBA00023210"/>
    </source>
</evidence>
<evidence type="ECO:0000313" key="8">
    <source>
        <dbReference type="EMBL" id="KDN87211.1"/>
    </source>
</evidence>
<evidence type="ECO:0000256" key="7">
    <source>
        <dbReference type="SAM" id="MobiDB-lite"/>
    </source>
</evidence>
<dbReference type="InterPro" id="IPR038658">
    <property type="entry name" value="SsgB_sf"/>
</dbReference>
<evidence type="ECO:0000256" key="1">
    <source>
        <dbReference type="ARBA" id="ARBA00004431"/>
    </source>
</evidence>
<comment type="caution">
    <text evidence="8">The sequence shown here is derived from an EMBL/GenBank/DDBJ whole genome shotgun (WGS) entry which is preliminary data.</text>
</comment>
<organism evidence="8 9">
    <name type="scientific">Kitasatospora cheerisanensis KCTC 2395</name>
    <dbReference type="NCBI Taxonomy" id="1348663"/>
    <lineage>
        <taxon>Bacteria</taxon>
        <taxon>Bacillati</taxon>
        <taxon>Actinomycetota</taxon>
        <taxon>Actinomycetes</taxon>
        <taxon>Kitasatosporales</taxon>
        <taxon>Streptomycetaceae</taxon>
        <taxon>Kitasatospora</taxon>
    </lineage>
</organism>
<gene>
    <name evidence="8" type="ORF">KCH_10320</name>
</gene>
<comment type="subcellular location">
    <subcellularLocation>
        <location evidence="1">Cell septum</location>
    </subcellularLocation>
</comment>
<evidence type="ECO:0000256" key="3">
    <source>
        <dbReference type="ARBA" id="ARBA00022618"/>
    </source>
</evidence>
<feature type="compositionally biased region" description="Pro residues" evidence="7">
    <location>
        <begin position="111"/>
        <end position="132"/>
    </location>
</feature>
<dbReference type="Gene3D" id="2.30.31.20">
    <property type="entry name" value="Sporulation-specific cell division protein SsgB"/>
    <property type="match status" value="1"/>
</dbReference>
<dbReference type="RefSeq" id="WP_051652746.1">
    <property type="nucleotide sequence ID" value="NZ_KK853997.1"/>
</dbReference>
<comment type="similarity">
    <text evidence="2">Belongs to the SsgA family.</text>
</comment>
<evidence type="ECO:0000313" key="9">
    <source>
        <dbReference type="Proteomes" id="UP000027178"/>
    </source>
</evidence>
<dbReference type="AlphaFoldDB" id="A0A066ZA94"/>
<dbReference type="GO" id="GO:0000917">
    <property type="term" value="P:division septum assembly"/>
    <property type="evidence" value="ECO:0007669"/>
    <property type="project" value="UniProtKB-KW"/>
</dbReference>
<keyword evidence="3" id="KW-0132">Cell division</keyword>
<evidence type="ECO:0008006" key="10">
    <source>
        <dbReference type="Google" id="ProtNLM"/>
    </source>
</evidence>
<keyword evidence="4" id="KW-0749">Sporulation</keyword>
<keyword evidence="9" id="KW-1185">Reference proteome</keyword>
<dbReference type="GO" id="GO:0030435">
    <property type="term" value="P:sporulation resulting in formation of a cellular spore"/>
    <property type="evidence" value="ECO:0007669"/>
    <property type="project" value="UniProtKB-KW"/>
</dbReference>
<evidence type="ECO:0000256" key="2">
    <source>
        <dbReference type="ARBA" id="ARBA00009323"/>
    </source>
</evidence>
<dbReference type="InterPro" id="IPR006776">
    <property type="entry name" value="SsgB"/>
</dbReference>
<dbReference type="HOGENOM" id="CLU_1914258_0_0_11"/>